<evidence type="ECO:0000313" key="2">
    <source>
        <dbReference type="EMBL" id="MBO2436940.1"/>
    </source>
</evidence>
<dbReference type="EMBL" id="JAGEOK010000003">
    <property type="protein sequence ID" value="MBO2436940.1"/>
    <property type="molecule type" value="Genomic_DNA"/>
</dbReference>
<dbReference type="Proteomes" id="UP000666915">
    <property type="component" value="Unassembled WGS sequence"/>
</dbReference>
<protein>
    <recommendedName>
        <fullName evidence="4">PH domain-containing protein</fullName>
    </recommendedName>
</protein>
<keyword evidence="1" id="KW-1133">Transmembrane helix</keyword>
<feature type="transmembrane region" description="Helical" evidence="1">
    <location>
        <begin position="73"/>
        <end position="93"/>
    </location>
</feature>
<keyword evidence="1" id="KW-0472">Membrane</keyword>
<comment type="caution">
    <text evidence="2">The sequence shown here is derived from an EMBL/GenBank/DDBJ whole genome shotgun (WGS) entry which is preliminary data.</text>
</comment>
<evidence type="ECO:0000256" key="1">
    <source>
        <dbReference type="SAM" id="Phobius"/>
    </source>
</evidence>
<sequence length="185" mass="19552">MMDGAATTTIPPDDVTGAAARHGFGALCDVRREVTATTAVVLGGATAAGCLLLMWLLSLVPGSTDVFSWVHSLAYPIHFVLLMGFLWGIVYAIRGLTVGSRATYLFDGGLVARRRSGPLVIAWRDLAAVKAVYKRKQGDEGKVAGYKVEGRDGTTIPVPLLLTGGRDAFIDRIIAEAGSHGRPVT</sequence>
<dbReference type="RefSeq" id="WP_208265225.1">
    <property type="nucleotide sequence ID" value="NZ_BAAAGM010000015.1"/>
</dbReference>
<organism evidence="2 3">
    <name type="scientific">Actinomadura nitritigenes</name>
    <dbReference type="NCBI Taxonomy" id="134602"/>
    <lineage>
        <taxon>Bacteria</taxon>
        <taxon>Bacillati</taxon>
        <taxon>Actinomycetota</taxon>
        <taxon>Actinomycetes</taxon>
        <taxon>Streptosporangiales</taxon>
        <taxon>Thermomonosporaceae</taxon>
        <taxon>Actinomadura</taxon>
    </lineage>
</organism>
<reference evidence="2 3" key="1">
    <citation type="submission" date="2021-03" db="EMBL/GenBank/DDBJ databases">
        <authorList>
            <person name="Kanchanasin P."/>
            <person name="Saeng-In P."/>
            <person name="Phongsopitanun W."/>
            <person name="Yuki M."/>
            <person name="Kudo T."/>
            <person name="Ohkuma M."/>
            <person name="Tanasupawat S."/>
        </authorList>
    </citation>
    <scope>NUCLEOTIDE SEQUENCE [LARGE SCALE GENOMIC DNA]</scope>
    <source>
        <strain evidence="2 3">L46</strain>
    </source>
</reference>
<accession>A0ABS3QSZ7</accession>
<gene>
    <name evidence="2" type="ORF">J4557_05330</name>
</gene>
<evidence type="ECO:0008006" key="4">
    <source>
        <dbReference type="Google" id="ProtNLM"/>
    </source>
</evidence>
<keyword evidence="1" id="KW-0812">Transmembrane</keyword>
<proteinExistence type="predicted"/>
<keyword evidence="3" id="KW-1185">Reference proteome</keyword>
<evidence type="ECO:0000313" key="3">
    <source>
        <dbReference type="Proteomes" id="UP000666915"/>
    </source>
</evidence>
<feature type="transmembrane region" description="Helical" evidence="1">
    <location>
        <begin position="39"/>
        <end position="61"/>
    </location>
</feature>
<name>A0ABS3QSZ7_9ACTN</name>